<feature type="non-terminal residue" evidence="1">
    <location>
        <position position="1"/>
    </location>
</feature>
<organism evidence="1 2">
    <name type="scientific">Dentiscutata heterogama</name>
    <dbReference type="NCBI Taxonomy" id="1316150"/>
    <lineage>
        <taxon>Eukaryota</taxon>
        <taxon>Fungi</taxon>
        <taxon>Fungi incertae sedis</taxon>
        <taxon>Mucoromycota</taxon>
        <taxon>Glomeromycotina</taxon>
        <taxon>Glomeromycetes</taxon>
        <taxon>Diversisporales</taxon>
        <taxon>Gigasporaceae</taxon>
        <taxon>Dentiscutata</taxon>
    </lineage>
</organism>
<accession>A0ACA9PZ11</accession>
<dbReference type="Proteomes" id="UP000789702">
    <property type="component" value="Unassembled WGS sequence"/>
</dbReference>
<feature type="non-terminal residue" evidence="1">
    <location>
        <position position="70"/>
    </location>
</feature>
<comment type="caution">
    <text evidence="1">The sequence shown here is derived from an EMBL/GenBank/DDBJ whole genome shotgun (WGS) entry which is preliminary data.</text>
</comment>
<reference evidence="1" key="1">
    <citation type="submission" date="2021-06" db="EMBL/GenBank/DDBJ databases">
        <authorList>
            <person name="Kallberg Y."/>
            <person name="Tangrot J."/>
            <person name="Rosling A."/>
        </authorList>
    </citation>
    <scope>NUCLEOTIDE SEQUENCE</scope>
    <source>
        <strain evidence="1">IL203A</strain>
    </source>
</reference>
<proteinExistence type="predicted"/>
<dbReference type="EMBL" id="CAJVPU010035575">
    <property type="protein sequence ID" value="CAG8728105.1"/>
    <property type="molecule type" value="Genomic_DNA"/>
</dbReference>
<sequence length="70" mass="8066">IGLCAKGGFSNIYKAIYKKGIIIDWDNNKKEFIRLSSPVVLKSLNYSSQISERFLKEVENCHKIRAYNVN</sequence>
<keyword evidence="2" id="KW-1185">Reference proteome</keyword>
<protein>
    <submittedName>
        <fullName evidence="1">10384_t:CDS:1</fullName>
    </submittedName>
</protein>
<gene>
    <name evidence="1" type="ORF">DHETER_LOCUS13259</name>
</gene>
<name>A0ACA9PZ11_9GLOM</name>
<evidence type="ECO:0000313" key="1">
    <source>
        <dbReference type="EMBL" id="CAG8728105.1"/>
    </source>
</evidence>
<evidence type="ECO:0000313" key="2">
    <source>
        <dbReference type="Proteomes" id="UP000789702"/>
    </source>
</evidence>